<sequence length="139" mass="16103">MKHLVLFLCLLLTGCGGVVGNINKYDYELSKPALDSHVEQLLRNYPDSREAEARYHDRNSEYFSPFRYLLLTHQGQRLVFGFVTQSVGKRSVLVLVYAAPLGDVLVLPTQRPVWEKRWYASLFETGFIDKLNRRLKIVK</sequence>
<dbReference type="Proteomes" id="UP000199029">
    <property type="component" value="Unassembled WGS sequence"/>
</dbReference>
<dbReference type="EMBL" id="FOXS01000008">
    <property type="protein sequence ID" value="SFQ78843.1"/>
    <property type="molecule type" value="Genomic_DNA"/>
</dbReference>
<evidence type="ECO:0008006" key="3">
    <source>
        <dbReference type="Google" id="ProtNLM"/>
    </source>
</evidence>
<evidence type="ECO:0000313" key="1">
    <source>
        <dbReference type="EMBL" id="SFQ78843.1"/>
    </source>
</evidence>
<evidence type="ECO:0000313" key="2">
    <source>
        <dbReference type="Proteomes" id="UP000199029"/>
    </source>
</evidence>
<accession>A0A1I6BD23</accession>
<proteinExistence type="predicted"/>
<dbReference type="AlphaFoldDB" id="A0A1I6BD23"/>
<organism evidence="1 2">
    <name type="scientific">Hymenobacter arizonensis</name>
    <name type="common">Siccationidurans arizonensis</name>
    <dbReference type="NCBI Taxonomy" id="1227077"/>
    <lineage>
        <taxon>Bacteria</taxon>
        <taxon>Pseudomonadati</taxon>
        <taxon>Bacteroidota</taxon>
        <taxon>Cytophagia</taxon>
        <taxon>Cytophagales</taxon>
        <taxon>Hymenobacteraceae</taxon>
        <taxon>Hymenobacter</taxon>
    </lineage>
</organism>
<protein>
    <recommendedName>
        <fullName evidence="3">Lipoprotein</fullName>
    </recommendedName>
</protein>
<keyword evidence="2" id="KW-1185">Reference proteome</keyword>
<gene>
    <name evidence="1" type="ORF">SAMN04515668_4368</name>
</gene>
<reference evidence="2" key="1">
    <citation type="submission" date="2016-10" db="EMBL/GenBank/DDBJ databases">
        <authorList>
            <person name="Varghese N."/>
            <person name="Submissions S."/>
        </authorList>
    </citation>
    <scope>NUCLEOTIDE SEQUENCE [LARGE SCALE GENOMIC DNA]</scope>
    <source>
        <strain evidence="2">OR362-8,ATCC BAA-1266,JCM 13504</strain>
    </source>
</reference>
<name>A0A1I6BD23_HYMAR</name>
<dbReference type="RefSeq" id="WP_143080332.1">
    <property type="nucleotide sequence ID" value="NZ_FOXS01000008.1"/>
</dbReference>
<dbReference type="PROSITE" id="PS51257">
    <property type="entry name" value="PROKAR_LIPOPROTEIN"/>
    <property type="match status" value="1"/>
</dbReference>
<dbReference type="STRING" id="1227077.SAMN04515668_4368"/>